<dbReference type="InterPro" id="IPR006594">
    <property type="entry name" value="LisH"/>
</dbReference>
<dbReference type="PROSITE" id="PS50896">
    <property type="entry name" value="LISH"/>
    <property type="match status" value="1"/>
</dbReference>
<dbReference type="PROSITE" id="PS50897">
    <property type="entry name" value="CTLH"/>
    <property type="match status" value="1"/>
</dbReference>
<evidence type="ECO:0000256" key="1">
    <source>
        <dbReference type="SAM" id="MobiDB-lite"/>
    </source>
</evidence>
<evidence type="ECO:0000259" key="2">
    <source>
        <dbReference type="PROSITE" id="PS50897"/>
    </source>
</evidence>
<dbReference type="InterPro" id="IPR057749">
    <property type="entry name" value="WDR47_COR"/>
</dbReference>
<dbReference type="PANTHER" id="PTHR19863:SF5">
    <property type="entry name" value="WD REPEAT-CONTAINING PROTEIN 47"/>
    <property type="match status" value="1"/>
</dbReference>
<dbReference type="PANTHER" id="PTHR19863">
    <property type="entry name" value="NEMITIN (NEURONAL ENRICHED MAP INTERACTING PROTEIN) HOMOLOG"/>
    <property type="match status" value="1"/>
</dbReference>
<dbReference type="InterPro" id="IPR040067">
    <property type="entry name" value="WDR47"/>
</dbReference>
<dbReference type="EMBL" id="UZAJ01002972">
    <property type="protein sequence ID" value="VDO38827.1"/>
    <property type="molecule type" value="Genomic_DNA"/>
</dbReference>
<dbReference type="Pfam" id="PF25602">
    <property type="entry name" value="WDR47_COR"/>
    <property type="match status" value="1"/>
</dbReference>
<reference evidence="5" key="1">
    <citation type="submission" date="2016-06" db="UniProtKB">
        <authorList>
            <consortium name="WormBaseParasite"/>
        </authorList>
    </citation>
    <scope>IDENTIFICATION</scope>
</reference>
<name>A0A183H9C6_9BILA</name>
<gene>
    <name evidence="3" type="ORF">OFLC_LOCUS4088</name>
</gene>
<feature type="region of interest" description="Disordered" evidence="1">
    <location>
        <begin position="507"/>
        <end position="547"/>
    </location>
</feature>
<proteinExistence type="predicted"/>
<evidence type="ECO:0000313" key="5">
    <source>
        <dbReference type="WBParaSite" id="OFLC_0000408701-mRNA-1"/>
    </source>
</evidence>
<evidence type="ECO:0000313" key="3">
    <source>
        <dbReference type="EMBL" id="VDO38827.1"/>
    </source>
</evidence>
<accession>A0A183H9C6</accession>
<dbReference type="Proteomes" id="UP000267606">
    <property type="component" value="Unassembled WGS sequence"/>
</dbReference>
<organism evidence="5">
    <name type="scientific">Onchocerca flexuosa</name>
    <dbReference type="NCBI Taxonomy" id="387005"/>
    <lineage>
        <taxon>Eukaryota</taxon>
        <taxon>Metazoa</taxon>
        <taxon>Ecdysozoa</taxon>
        <taxon>Nematoda</taxon>
        <taxon>Chromadorea</taxon>
        <taxon>Rhabditida</taxon>
        <taxon>Spirurina</taxon>
        <taxon>Spiruromorpha</taxon>
        <taxon>Filarioidea</taxon>
        <taxon>Onchocercidae</taxon>
        <taxon>Onchocerca</taxon>
    </lineage>
</organism>
<evidence type="ECO:0000313" key="4">
    <source>
        <dbReference type="Proteomes" id="UP000267606"/>
    </source>
</evidence>
<dbReference type="STRING" id="387005.A0A183H9C6"/>
<protein>
    <submittedName>
        <fullName evidence="5">WD repeat-containing protein 47</fullName>
    </submittedName>
</protein>
<sequence>MSGAVHITVNEKDVIKIVLEFLETRSLHIAQLSLERETGIINGDFSDDVLFLRQLILDGQWDNALDFVEPLRDLPDFNLRTFRYYITKYKYFELLCIKQEPGPMHDNDFTVEELVECLKDLEHICPTPEDFHALCALLTLPKLSDHVDFKNWNPSSARIECFRKIEPMVTPLLPSTVKNAEHIPSHSLNDRLIQLIVKGTMYEGCVDYCQAQAINDQKGKGILYERASCIEKGAIPTTLLSAKPHLTNTDLSLISWLGVIGREQFTLPFEQKTLDLKFDKVKQLKFLLKLLIKQFRKPKLEAQWTEHILATPIKPGNTFPHALVPNARLKCAEKMTRSMVLPSMTSSIGVGVPSGARTPLHPMSYSTMPSVGFSIQSSIEEHPKEMMAQSQMIDAMFETSEHTRSSRPDKSCEHLPYPNAVSMQTSMLGSLQRNQQAMMTQNMGITCSRMMHPMMQLSLATDNTLRQQLEDMAQRGQRINSLPPVPELSTPSECSLVESVRIESSLNDTDLTPAPSLSPATASTGVNNPMSTSLFQEFSNRRLRQQG</sequence>
<dbReference type="WBParaSite" id="OFLC_0000408701-mRNA-1">
    <property type="protein sequence ID" value="OFLC_0000408701-mRNA-1"/>
    <property type="gene ID" value="OFLC_0000408701"/>
</dbReference>
<dbReference type="SMART" id="SM00668">
    <property type="entry name" value="CTLH"/>
    <property type="match status" value="1"/>
</dbReference>
<keyword evidence="4" id="KW-1185">Reference proteome</keyword>
<dbReference type="AlphaFoldDB" id="A0A183H9C6"/>
<feature type="domain" description="CTLH" evidence="2">
    <location>
        <begin position="45"/>
        <end position="102"/>
    </location>
</feature>
<feature type="compositionally biased region" description="Polar residues" evidence="1">
    <location>
        <begin position="518"/>
        <end position="538"/>
    </location>
</feature>
<dbReference type="InterPro" id="IPR006595">
    <property type="entry name" value="CTLH_C"/>
</dbReference>
<reference evidence="3 4" key="2">
    <citation type="submission" date="2018-11" db="EMBL/GenBank/DDBJ databases">
        <authorList>
            <consortium name="Pathogen Informatics"/>
        </authorList>
    </citation>
    <scope>NUCLEOTIDE SEQUENCE [LARGE SCALE GENOMIC DNA]</scope>
</reference>